<evidence type="ECO:0000259" key="4">
    <source>
        <dbReference type="PROSITE" id="PS01124"/>
    </source>
</evidence>
<dbReference type="Gene3D" id="1.10.10.60">
    <property type="entry name" value="Homeodomain-like"/>
    <property type="match status" value="2"/>
</dbReference>
<comment type="caution">
    <text evidence="5">The sequence shown here is derived from an EMBL/GenBank/DDBJ whole genome shotgun (WGS) entry which is preliminary data.</text>
</comment>
<reference evidence="5" key="2">
    <citation type="submission" date="2018-07" db="EMBL/GenBank/DDBJ databases">
        <authorList>
            <consortium name="NCBI Pathogen Detection Project"/>
        </authorList>
    </citation>
    <scope>NUCLEOTIDE SEQUENCE</scope>
    <source>
        <strain evidence="5">1363-65</strain>
    </source>
</reference>
<organism evidence="5">
    <name type="scientific">Salmonella enterica subsp. indica serovar 45:a:e,n,x</name>
    <dbReference type="NCBI Taxonomy" id="1307500"/>
    <lineage>
        <taxon>Bacteria</taxon>
        <taxon>Pseudomonadati</taxon>
        <taxon>Pseudomonadota</taxon>
        <taxon>Gammaproteobacteria</taxon>
        <taxon>Enterobacterales</taxon>
        <taxon>Enterobacteriaceae</taxon>
        <taxon>Salmonella</taxon>
    </lineage>
</organism>
<dbReference type="InterPro" id="IPR009057">
    <property type="entry name" value="Homeodomain-like_sf"/>
</dbReference>
<dbReference type="PANTHER" id="PTHR43280:SF11">
    <property type="entry name" value="RCS-SPECIFIC HTH-TYPE TRANSCRIPTIONAL ACTIVATOR RCLR"/>
    <property type="match status" value="1"/>
</dbReference>
<dbReference type="Pfam" id="PF12833">
    <property type="entry name" value="HTH_18"/>
    <property type="match status" value="1"/>
</dbReference>
<evidence type="ECO:0000313" key="5">
    <source>
        <dbReference type="EMBL" id="HAE8103716.1"/>
    </source>
</evidence>
<dbReference type="PANTHER" id="PTHR43280">
    <property type="entry name" value="ARAC-FAMILY TRANSCRIPTIONAL REGULATOR"/>
    <property type="match status" value="1"/>
</dbReference>
<evidence type="ECO:0000256" key="2">
    <source>
        <dbReference type="ARBA" id="ARBA00023125"/>
    </source>
</evidence>
<keyword evidence="3" id="KW-0804">Transcription</keyword>
<dbReference type="PROSITE" id="PS00041">
    <property type="entry name" value="HTH_ARAC_FAMILY_1"/>
    <property type="match status" value="1"/>
</dbReference>
<keyword evidence="1" id="KW-0805">Transcription regulation</keyword>
<dbReference type="EMBL" id="DAATDB010000028">
    <property type="protein sequence ID" value="HAE8103716.1"/>
    <property type="molecule type" value="Genomic_DNA"/>
</dbReference>
<keyword evidence="2" id="KW-0238">DNA-binding</keyword>
<feature type="domain" description="HTH araC/xylS-type" evidence="4">
    <location>
        <begin position="177"/>
        <end position="278"/>
    </location>
</feature>
<dbReference type="InterPro" id="IPR018060">
    <property type="entry name" value="HTH_AraC"/>
</dbReference>
<accession>A0A737ES03</accession>
<dbReference type="GO" id="GO:0003700">
    <property type="term" value="F:DNA-binding transcription factor activity"/>
    <property type="evidence" value="ECO:0007669"/>
    <property type="project" value="InterPro"/>
</dbReference>
<dbReference type="InterPro" id="IPR018062">
    <property type="entry name" value="HTH_AraC-typ_CS"/>
</dbReference>
<dbReference type="GO" id="GO:0043565">
    <property type="term" value="F:sequence-specific DNA binding"/>
    <property type="evidence" value="ECO:0007669"/>
    <property type="project" value="InterPro"/>
</dbReference>
<evidence type="ECO:0000256" key="3">
    <source>
        <dbReference type="ARBA" id="ARBA00023163"/>
    </source>
</evidence>
<protein>
    <submittedName>
        <fullName evidence="5">Helix-turn-helix transcriptional regulator</fullName>
    </submittedName>
</protein>
<dbReference type="SMART" id="SM00342">
    <property type="entry name" value="HTH_ARAC"/>
    <property type="match status" value="1"/>
</dbReference>
<evidence type="ECO:0000256" key="1">
    <source>
        <dbReference type="ARBA" id="ARBA00023015"/>
    </source>
</evidence>
<gene>
    <name evidence="5" type="ORF">GNC09_003803</name>
</gene>
<dbReference type="PROSITE" id="PS01124">
    <property type="entry name" value="HTH_ARAC_FAMILY_2"/>
    <property type="match status" value="1"/>
</dbReference>
<reference evidence="5" key="1">
    <citation type="journal article" date="2018" name="Genome Biol.">
        <title>SKESA: strategic k-mer extension for scrupulous assemblies.</title>
        <authorList>
            <person name="Souvorov A."/>
            <person name="Agarwala R."/>
            <person name="Lipman D.J."/>
        </authorList>
    </citation>
    <scope>NUCLEOTIDE SEQUENCE</scope>
    <source>
        <strain evidence="5">1363-65</strain>
    </source>
</reference>
<dbReference type="AlphaFoldDB" id="A0A737ES03"/>
<name>A0A737ES03_SALER</name>
<dbReference type="SUPFAM" id="SSF46689">
    <property type="entry name" value="Homeodomain-like"/>
    <property type="match status" value="1"/>
</dbReference>
<proteinExistence type="predicted"/>
<sequence>MGKLNQAFLSANARINLTERCSLPYIYFPNAHESGNDCCVDVFYISDGTVELMFNKTETKEVLSGEFILLNRQDDDHFILSGGDDVVVLHTQALPCGLYQDLVLCQGCHEHLQILRRGESELLPVAAEMLELLFRLNSKEDKAPVDLFIEIPIALFFIQLYLIETSCPLFTLHDAGHRLTSLILDIIEKPGYQWRVKDMAIKCNMSTSIFISEFRKISGYTPLSFLKKIRLNRGKKLLENTKTPISVIAGECGYNSHASFAFYIKQEFGMSPIKIRKSHEIKKRNHY</sequence>